<evidence type="ECO:0000256" key="8">
    <source>
        <dbReference type="SAM" id="MobiDB-lite"/>
    </source>
</evidence>
<feature type="compositionally biased region" description="Basic and acidic residues" evidence="8">
    <location>
        <begin position="245"/>
        <end position="254"/>
    </location>
</feature>
<dbReference type="InterPro" id="IPR008677">
    <property type="entry name" value="MRVI1"/>
</dbReference>
<feature type="compositionally biased region" description="Low complexity" evidence="8">
    <location>
        <begin position="518"/>
        <end position="528"/>
    </location>
</feature>
<evidence type="ECO:0000256" key="4">
    <source>
        <dbReference type="ARBA" id="ARBA00022692"/>
    </source>
</evidence>
<dbReference type="PANTHER" id="PTHR15352:SF1">
    <property type="entry name" value="KASH5-LIKE COILED-COIL DOMAIN-CONTAINING PROTEIN"/>
    <property type="match status" value="1"/>
</dbReference>
<evidence type="ECO:0000256" key="6">
    <source>
        <dbReference type="ARBA" id="ARBA00023054"/>
    </source>
</evidence>
<name>A0ABM1F558_PRICU</name>
<evidence type="ECO:0000313" key="9">
    <source>
        <dbReference type="Proteomes" id="UP000695022"/>
    </source>
</evidence>
<keyword evidence="5" id="KW-1133">Transmembrane helix</keyword>
<evidence type="ECO:0000256" key="1">
    <source>
        <dbReference type="ARBA" id="ARBA00004167"/>
    </source>
</evidence>
<keyword evidence="7" id="KW-0472">Membrane</keyword>
<comment type="subcellular location">
    <subcellularLocation>
        <location evidence="2">Cytoplasm</location>
    </subcellularLocation>
    <subcellularLocation>
        <location evidence="1">Membrane</location>
        <topology evidence="1">Single-pass membrane protein</topology>
    </subcellularLocation>
</comment>
<proteinExistence type="predicted"/>
<reference evidence="10" key="1">
    <citation type="submission" date="2025-08" db="UniProtKB">
        <authorList>
            <consortium name="RefSeq"/>
        </authorList>
    </citation>
    <scope>IDENTIFICATION</scope>
</reference>
<evidence type="ECO:0000256" key="7">
    <source>
        <dbReference type="ARBA" id="ARBA00023136"/>
    </source>
</evidence>
<feature type="compositionally biased region" description="Basic and acidic residues" evidence="8">
    <location>
        <begin position="492"/>
        <end position="504"/>
    </location>
</feature>
<dbReference type="Proteomes" id="UP000695022">
    <property type="component" value="Unplaced"/>
</dbReference>
<gene>
    <name evidence="10" type="primary">LOC106819463</name>
</gene>
<keyword evidence="9" id="KW-1185">Reference proteome</keyword>
<evidence type="ECO:0000256" key="3">
    <source>
        <dbReference type="ARBA" id="ARBA00022490"/>
    </source>
</evidence>
<keyword evidence="3" id="KW-0963">Cytoplasm</keyword>
<dbReference type="GeneID" id="106819463"/>
<accession>A0ABM1F558</accession>
<keyword evidence="6" id="KW-0175">Coiled coil</keyword>
<dbReference type="Pfam" id="PF05781">
    <property type="entry name" value="MRVI1"/>
    <property type="match status" value="1"/>
</dbReference>
<dbReference type="PANTHER" id="PTHR15352">
    <property type="entry name" value="LYMPHOID-RESTRICTED MEMBRANE PROTEIN, JAW1"/>
    <property type="match status" value="1"/>
</dbReference>
<evidence type="ECO:0000256" key="2">
    <source>
        <dbReference type="ARBA" id="ARBA00004496"/>
    </source>
</evidence>
<protein>
    <submittedName>
        <fullName evidence="10">Uncharacterized protein LOC106819463</fullName>
    </submittedName>
</protein>
<feature type="compositionally biased region" description="Pro residues" evidence="8">
    <location>
        <begin position="274"/>
        <end position="283"/>
    </location>
</feature>
<feature type="compositionally biased region" description="Basic residues" evidence="8">
    <location>
        <begin position="505"/>
        <end position="517"/>
    </location>
</feature>
<dbReference type="RefSeq" id="XP_014679579.1">
    <property type="nucleotide sequence ID" value="XM_014824093.1"/>
</dbReference>
<feature type="region of interest" description="Disordered" evidence="8">
    <location>
        <begin position="201"/>
        <end position="283"/>
    </location>
</feature>
<keyword evidence="4" id="KW-0812">Transmembrane</keyword>
<organism evidence="9 10">
    <name type="scientific">Priapulus caudatus</name>
    <name type="common">Priapulid worm</name>
    <dbReference type="NCBI Taxonomy" id="37621"/>
    <lineage>
        <taxon>Eukaryota</taxon>
        <taxon>Metazoa</taxon>
        <taxon>Ecdysozoa</taxon>
        <taxon>Scalidophora</taxon>
        <taxon>Priapulida</taxon>
        <taxon>Priapulimorpha</taxon>
        <taxon>Priapulimorphida</taxon>
        <taxon>Priapulidae</taxon>
        <taxon>Priapulus</taxon>
    </lineage>
</organism>
<evidence type="ECO:0000256" key="5">
    <source>
        <dbReference type="ARBA" id="ARBA00022989"/>
    </source>
</evidence>
<sequence>MATNMTWFFRPKLKPGRQHELEEVIVNKHGQGAHRDRRKLVEALKTHGAILRSDGKEVNPILDALTIELLQEADERNSNKSTSTQNSSVSLSQKLPVAHYLNLLRGGDPTAVTCCTSTQTEGATGVQLLSVTTPSGQTTTTVLKNSPQLGRKKEQSRIIFRRSNTTGSLSAGAEVATDTQLRSRAPSFVAAILGGGQLGRLDESEGEANQNATALADDTGVDVDTDSSKEVDSDTAVSASGLARQRSDSCESKGLRRASLSTLTEEESIDMPVSPKPPAYKPPPGYTQTLRGGSLDRLHDRTAEWPPAPHAHMTAQQTTMAAVPAHAPYPRSGSMDRYEAGCYNRLATNETVYAYPAQTGAYPGSFERLPPHAQGYAPAAMEYAHQGSGSRATPGHDQHCRQGMYADRSHAVSTPAVCAPLRHDRARSVSPGWPPGGAGARDRPLPDYPTPPRYQAVSDSMIREDGGDATESSKSGARHGSTINGKDAGGMAEKKNVPEEEFKRSSMRQSRRQRRKSSSGSLSPGNSPVPRCQAFDYGTEEEDYGTRKPVVSNSAHMNRNNNNGDEKSPENTAGKKQLKSKVAEMAEFSETESARNASGGSMDSEDLTTERTGGALEPPVPSKDAVAFPSLPDSFLKKLGLERKSPGDSPTWTEKDLESKFGSLSLAFKTDRTTLDRRRELQQRSRDLVEKNVDIELESMRDSVKNWIDRTLRV</sequence>
<evidence type="ECO:0000313" key="10">
    <source>
        <dbReference type="RefSeq" id="XP_014679579.1"/>
    </source>
</evidence>
<feature type="region of interest" description="Disordered" evidence="8">
    <location>
        <begin position="426"/>
        <end position="626"/>
    </location>
</feature>